<dbReference type="Proteomes" id="UP000315949">
    <property type="component" value="Unassembled WGS sequence"/>
</dbReference>
<dbReference type="InterPro" id="IPR035907">
    <property type="entry name" value="Hppk_sf"/>
</dbReference>
<dbReference type="AlphaFoldDB" id="A0A5C5TW33"/>
<dbReference type="OrthoDB" id="9790168at2"/>
<comment type="function">
    <text evidence="10">Catalyzes the transfer of pyrophosphate from adenosine triphosphate (ATP) to 6-hydroxymethyl-7,8-dihydropterin, an enzymatic step in folate biosynthesis pathway.</text>
</comment>
<dbReference type="PANTHER" id="PTHR43071:SF1">
    <property type="entry name" value="2-AMINO-4-HYDROXY-6-HYDROXYMETHYLDIHYDROPTERIDINE PYROPHOSPHOKINASE"/>
    <property type="match status" value="1"/>
</dbReference>
<keyword evidence="5 14" id="KW-0808">Transferase</keyword>
<keyword evidence="6" id="KW-0547">Nucleotide-binding</keyword>
<dbReference type="Gene3D" id="3.30.70.560">
    <property type="entry name" value="7,8-Dihydro-6-hydroxymethylpterin-pyrophosphokinase HPPK"/>
    <property type="match status" value="1"/>
</dbReference>
<evidence type="ECO:0000256" key="3">
    <source>
        <dbReference type="ARBA" id="ARBA00013253"/>
    </source>
</evidence>
<dbReference type="PANTHER" id="PTHR43071">
    <property type="entry name" value="2-AMINO-4-HYDROXY-6-HYDROXYMETHYLDIHYDROPTERIDINE PYROPHOSPHOKINASE"/>
    <property type="match status" value="1"/>
</dbReference>
<sequence length="170" mass="18506">MHTAYLSLGSNLEPGRHLRAAVRALRERFPGVVVSPFYRFPAVGYAGPDFLNAAAALETDLDAHALNTWLHALEDAHGRDRSGPRYSDRTLDIDIVLFDDLVAEGPGPATPAGTTPILRVPRDELRHAFVLKPLADIAPDARHPVSGQRIGALWAAHPDHGVDFERVDLA</sequence>
<evidence type="ECO:0000256" key="1">
    <source>
        <dbReference type="ARBA" id="ARBA00005051"/>
    </source>
</evidence>
<dbReference type="UniPathway" id="UPA00077">
    <property type="reaction ID" value="UER00155"/>
</dbReference>
<evidence type="ECO:0000256" key="6">
    <source>
        <dbReference type="ARBA" id="ARBA00022741"/>
    </source>
</evidence>
<evidence type="ECO:0000256" key="2">
    <source>
        <dbReference type="ARBA" id="ARBA00005810"/>
    </source>
</evidence>
<dbReference type="GO" id="GO:0003848">
    <property type="term" value="F:2-amino-4-hydroxy-6-hydroxymethyldihydropteridine diphosphokinase activity"/>
    <property type="evidence" value="ECO:0007669"/>
    <property type="project" value="UniProtKB-EC"/>
</dbReference>
<name>A0A5C5TW33_9GAMM</name>
<dbReference type="InterPro" id="IPR000550">
    <property type="entry name" value="Hppk"/>
</dbReference>
<feature type="domain" description="7,8-dihydro-6-hydroxymethylpterin-pyrophosphokinase" evidence="13">
    <location>
        <begin position="5"/>
        <end position="139"/>
    </location>
</feature>
<dbReference type="EC" id="2.7.6.3" evidence="3"/>
<keyword evidence="7 14" id="KW-0418">Kinase</keyword>
<dbReference type="GO" id="GO:0005524">
    <property type="term" value="F:ATP binding"/>
    <property type="evidence" value="ECO:0007669"/>
    <property type="project" value="UniProtKB-KW"/>
</dbReference>
<evidence type="ECO:0000313" key="15">
    <source>
        <dbReference type="Proteomes" id="UP000315949"/>
    </source>
</evidence>
<protein>
    <recommendedName>
        <fullName evidence="4">2-amino-4-hydroxy-6-hydroxymethyldihydropteridine pyrophosphokinase</fullName>
        <ecNumber evidence="3">2.7.6.3</ecNumber>
    </recommendedName>
    <alternativeName>
        <fullName evidence="11">6-hydroxymethyl-7,8-dihydropterin pyrophosphokinase</fullName>
    </alternativeName>
    <alternativeName>
        <fullName evidence="12">7,8-dihydro-6-hydroxymethylpterin-pyrophosphokinase</fullName>
    </alternativeName>
</protein>
<accession>A0A5C5TW33</accession>
<dbReference type="Pfam" id="PF01288">
    <property type="entry name" value="HPPK"/>
    <property type="match status" value="1"/>
</dbReference>
<dbReference type="NCBIfam" id="TIGR01498">
    <property type="entry name" value="folK"/>
    <property type="match status" value="1"/>
</dbReference>
<dbReference type="GO" id="GO:0046654">
    <property type="term" value="P:tetrahydrofolate biosynthetic process"/>
    <property type="evidence" value="ECO:0007669"/>
    <property type="project" value="UniProtKB-UniPathway"/>
</dbReference>
<evidence type="ECO:0000256" key="9">
    <source>
        <dbReference type="ARBA" id="ARBA00022909"/>
    </source>
</evidence>
<proteinExistence type="inferred from homology"/>
<keyword evidence="9" id="KW-0289">Folate biosynthesis</keyword>
<dbReference type="EMBL" id="VOHE01000005">
    <property type="protein sequence ID" value="TWT18433.1"/>
    <property type="molecule type" value="Genomic_DNA"/>
</dbReference>
<evidence type="ECO:0000256" key="5">
    <source>
        <dbReference type="ARBA" id="ARBA00022679"/>
    </source>
</evidence>
<reference evidence="14 15" key="1">
    <citation type="submission" date="2019-07" db="EMBL/GenBank/DDBJ databases">
        <title>Luteimonas sp. YD-1 nov., isolated from acidic soil.</title>
        <authorList>
            <person name="Zhou J."/>
        </authorList>
    </citation>
    <scope>NUCLEOTIDE SEQUENCE [LARGE SCALE GENOMIC DNA]</scope>
    <source>
        <strain evidence="14 15">YD-1</strain>
    </source>
</reference>
<dbReference type="RefSeq" id="WP_146312991.1">
    <property type="nucleotide sequence ID" value="NZ_VOHE01000005.1"/>
</dbReference>
<keyword evidence="15" id="KW-1185">Reference proteome</keyword>
<comment type="caution">
    <text evidence="14">The sequence shown here is derived from an EMBL/GenBank/DDBJ whole genome shotgun (WGS) entry which is preliminary data.</text>
</comment>
<evidence type="ECO:0000259" key="13">
    <source>
        <dbReference type="Pfam" id="PF01288"/>
    </source>
</evidence>
<keyword evidence="8" id="KW-0067">ATP-binding</keyword>
<evidence type="ECO:0000256" key="12">
    <source>
        <dbReference type="ARBA" id="ARBA00033413"/>
    </source>
</evidence>
<dbReference type="GO" id="GO:0016301">
    <property type="term" value="F:kinase activity"/>
    <property type="evidence" value="ECO:0007669"/>
    <property type="project" value="UniProtKB-KW"/>
</dbReference>
<evidence type="ECO:0000256" key="8">
    <source>
        <dbReference type="ARBA" id="ARBA00022840"/>
    </source>
</evidence>
<gene>
    <name evidence="14" type="primary">folK</name>
    <name evidence="14" type="ORF">FQY79_11210</name>
</gene>
<evidence type="ECO:0000256" key="7">
    <source>
        <dbReference type="ARBA" id="ARBA00022777"/>
    </source>
</evidence>
<dbReference type="GO" id="GO:0046656">
    <property type="term" value="P:folic acid biosynthetic process"/>
    <property type="evidence" value="ECO:0007669"/>
    <property type="project" value="UniProtKB-KW"/>
</dbReference>
<evidence type="ECO:0000256" key="10">
    <source>
        <dbReference type="ARBA" id="ARBA00029409"/>
    </source>
</evidence>
<evidence type="ECO:0000256" key="11">
    <source>
        <dbReference type="ARBA" id="ARBA00029766"/>
    </source>
</evidence>
<organism evidence="14 15">
    <name type="scientific">Luteimonas wenzhouensis</name>
    <dbReference type="NCBI Taxonomy" id="2599615"/>
    <lineage>
        <taxon>Bacteria</taxon>
        <taxon>Pseudomonadati</taxon>
        <taxon>Pseudomonadota</taxon>
        <taxon>Gammaproteobacteria</taxon>
        <taxon>Lysobacterales</taxon>
        <taxon>Lysobacteraceae</taxon>
        <taxon>Luteimonas</taxon>
    </lineage>
</organism>
<comment type="pathway">
    <text evidence="1">Cofactor biosynthesis; tetrahydrofolate biosynthesis; 2-amino-4-hydroxy-6-hydroxymethyl-7,8-dihydropteridine diphosphate from 7,8-dihydroneopterin triphosphate: step 4/4.</text>
</comment>
<comment type="similarity">
    <text evidence="2">Belongs to the HPPK family.</text>
</comment>
<evidence type="ECO:0000256" key="4">
    <source>
        <dbReference type="ARBA" id="ARBA00016218"/>
    </source>
</evidence>
<dbReference type="SUPFAM" id="SSF55083">
    <property type="entry name" value="6-hydroxymethyl-7,8-dihydropterin pyrophosphokinase, HPPK"/>
    <property type="match status" value="1"/>
</dbReference>
<dbReference type="CDD" id="cd00483">
    <property type="entry name" value="HPPK"/>
    <property type="match status" value="1"/>
</dbReference>
<evidence type="ECO:0000313" key="14">
    <source>
        <dbReference type="EMBL" id="TWT18433.1"/>
    </source>
</evidence>